<name>A0A9P6SZH8_9FUNG</name>
<reference evidence="11" key="1">
    <citation type="journal article" date="2020" name="Fungal Divers.">
        <title>Resolving the Mortierellaceae phylogeny through synthesis of multi-gene phylogenetics and phylogenomics.</title>
        <authorList>
            <person name="Vandepol N."/>
            <person name="Liber J."/>
            <person name="Desiro A."/>
            <person name="Na H."/>
            <person name="Kennedy M."/>
            <person name="Barry K."/>
            <person name="Grigoriev I.V."/>
            <person name="Miller A.N."/>
            <person name="O'Donnell K."/>
            <person name="Stajich J.E."/>
            <person name="Bonito G."/>
        </authorList>
    </citation>
    <scope>NUCLEOTIDE SEQUENCE</scope>
    <source>
        <strain evidence="11">NRRL 2769</strain>
    </source>
</reference>
<dbReference type="PANTHER" id="PTHR12949">
    <property type="entry name" value="RNA POLYMERASE III DNA DIRECTED -RELATED"/>
    <property type="match status" value="1"/>
</dbReference>
<dbReference type="Pfam" id="PF22536">
    <property type="entry name" value="WHD_POLR3C"/>
    <property type="match status" value="1"/>
</dbReference>
<dbReference type="InterPro" id="IPR008806">
    <property type="entry name" value="RNA_pol_III_Rpc82_C"/>
</dbReference>
<keyword evidence="4 8" id="KW-0240">DNA-directed RNA polymerase</keyword>
<gene>
    <name evidence="11" type="primary">RPC82</name>
    <name evidence="11" type="ORF">BGZ80_011159</name>
</gene>
<comment type="similarity">
    <text evidence="8">Belongs to the RNA polymerase beta chain family.</text>
</comment>
<evidence type="ECO:0000256" key="7">
    <source>
        <dbReference type="ARBA" id="ARBA00025127"/>
    </source>
</evidence>
<evidence type="ECO:0000313" key="11">
    <source>
        <dbReference type="EMBL" id="KAG0013314.1"/>
    </source>
</evidence>
<protein>
    <recommendedName>
        <fullName evidence="3 8">DNA-directed RNA polymerase III subunit RPC3</fullName>
        <shortName evidence="8">RNA polymerase III subunit C3</shortName>
    </recommendedName>
</protein>
<dbReference type="SUPFAM" id="SSF46785">
    <property type="entry name" value="Winged helix' DNA-binding domain"/>
    <property type="match status" value="1"/>
</dbReference>
<organism evidence="11 12">
    <name type="scientific">Entomortierella chlamydospora</name>
    <dbReference type="NCBI Taxonomy" id="101097"/>
    <lineage>
        <taxon>Eukaryota</taxon>
        <taxon>Fungi</taxon>
        <taxon>Fungi incertae sedis</taxon>
        <taxon>Mucoromycota</taxon>
        <taxon>Mortierellomycotina</taxon>
        <taxon>Mortierellomycetes</taxon>
        <taxon>Mortierellales</taxon>
        <taxon>Mortierellaceae</taxon>
        <taxon>Entomortierella</taxon>
    </lineage>
</organism>
<dbReference type="AlphaFoldDB" id="A0A9P6SZH8"/>
<accession>A0A9P6SZH8</accession>
<dbReference type="GO" id="GO:0006351">
    <property type="term" value="P:DNA-templated transcription"/>
    <property type="evidence" value="ECO:0007669"/>
    <property type="project" value="InterPro"/>
</dbReference>
<feature type="domain" description="RNA polymerase III Rpc82 C -terminal" evidence="9">
    <location>
        <begin position="97"/>
        <end position="331"/>
    </location>
</feature>
<dbReference type="Proteomes" id="UP000703661">
    <property type="component" value="Unassembled WGS sequence"/>
</dbReference>
<dbReference type="PANTHER" id="PTHR12949:SF0">
    <property type="entry name" value="DNA-DIRECTED RNA POLYMERASE III SUBUNIT RPC3"/>
    <property type="match status" value="1"/>
</dbReference>
<comment type="function">
    <text evidence="7 8">DNA-dependent RNA polymerase catalyzes the transcription of DNA into RNA using the four ribonucleoside triphosphates as substrates. Specific core component of RNA polymerase III which synthesizes small RNAs, such as 5S rRNA and tRNAs.</text>
</comment>
<keyword evidence="6 8" id="KW-0539">Nucleus</keyword>
<dbReference type="InterPro" id="IPR036388">
    <property type="entry name" value="WH-like_DNA-bd_sf"/>
</dbReference>
<dbReference type="InterPro" id="IPR036390">
    <property type="entry name" value="WH_DNA-bd_sf"/>
</dbReference>
<comment type="caution">
    <text evidence="11">The sequence shown here is derived from an EMBL/GenBank/DDBJ whole genome shotgun (WGS) entry which is preliminary data.</text>
</comment>
<evidence type="ECO:0000256" key="6">
    <source>
        <dbReference type="ARBA" id="ARBA00023242"/>
    </source>
</evidence>
<keyword evidence="12" id="KW-1185">Reference proteome</keyword>
<keyword evidence="5 8" id="KW-0804">Transcription</keyword>
<evidence type="ECO:0000256" key="5">
    <source>
        <dbReference type="ARBA" id="ARBA00023163"/>
    </source>
</evidence>
<proteinExistence type="inferred from homology"/>
<feature type="domain" description="DNA-directed RNA polymerase III subunit RPC3 winged-helix" evidence="10">
    <location>
        <begin position="336"/>
        <end position="412"/>
    </location>
</feature>
<dbReference type="EMBL" id="JAAAID010000864">
    <property type="protein sequence ID" value="KAG0013314.1"/>
    <property type="molecule type" value="Genomic_DNA"/>
</dbReference>
<dbReference type="GO" id="GO:0005666">
    <property type="term" value="C:RNA polymerase III complex"/>
    <property type="evidence" value="ECO:0007669"/>
    <property type="project" value="UniProtKB-UniRule"/>
</dbReference>
<evidence type="ECO:0000256" key="2">
    <source>
        <dbReference type="ARBA" id="ARBA00011206"/>
    </source>
</evidence>
<dbReference type="Pfam" id="PF05645">
    <property type="entry name" value="RNA_pol_Rpc82"/>
    <property type="match status" value="1"/>
</dbReference>
<comment type="subcellular location">
    <subcellularLocation>
        <location evidence="1 8">Nucleus</location>
    </subcellularLocation>
</comment>
<evidence type="ECO:0000256" key="1">
    <source>
        <dbReference type="ARBA" id="ARBA00004123"/>
    </source>
</evidence>
<dbReference type="InterPro" id="IPR039748">
    <property type="entry name" value="RPC3"/>
</dbReference>
<evidence type="ECO:0000313" key="12">
    <source>
        <dbReference type="Proteomes" id="UP000703661"/>
    </source>
</evidence>
<evidence type="ECO:0000256" key="3">
    <source>
        <dbReference type="ARBA" id="ARBA00016689"/>
    </source>
</evidence>
<comment type="subunit">
    <text evidence="2 8">Component of the RNA polymerase III (Pol III) complex consisting of 17 subunits.</text>
</comment>
<evidence type="ECO:0000256" key="8">
    <source>
        <dbReference type="RuleBase" id="RU367076"/>
    </source>
</evidence>
<evidence type="ECO:0000256" key="4">
    <source>
        <dbReference type="ARBA" id="ARBA00022478"/>
    </source>
</evidence>
<dbReference type="InterPro" id="IPR055207">
    <property type="entry name" value="POLR3C_WHD"/>
</dbReference>
<dbReference type="Gene3D" id="1.10.10.10">
    <property type="entry name" value="Winged helix-like DNA-binding domain superfamily/Winged helix DNA-binding domain"/>
    <property type="match status" value="3"/>
</dbReference>
<evidence type="ECO:0000259" key="9">
    <source>
        <dbReference type="Pfam" id="PF05645"/>
    </source>
</evidence>
<sequence>MIQHNIAVYAEAQERNRIVTYYEANRAELLHRALIPKVLIYSQKWFEREGEAIASTILAHGKLTVVECLKDIQLNTKSSTLVSGRSEAQRVLAIKKTFTRMVKEKCLIAVKPSDSLTAADKDMADEKRETDKMTLPPTAAELANIRAGLEAQKSKDQNSSIVGLKRTLDSSEFDDFDGDKRRRLMTDGDLVIVEEVESDVYFKINFERFIIRWRNMQIACLYETRLNPTARKIINTILKLAEERMINIKEDFSSPINSILLQNSLPTDINLVDTLEFDPQELGPSNTKPRAGECLEKYLQILEEDQMQILKKDAGRSGQYIISLKAASRILKKSLIQDIVATRFGSPYVRIMNMLLEKGKLEEKQISRFSMMPVKDVREKLTTLCTYGILNLQEVPKTNDRAPSRTFYLWEVLLPRAADSLVDRLYHTMANLRQRRFVEKAKRAVLLEKCERSDVKDDENLLNAAERKELETLNSVLEMLEVQEMRVADMAVTLKEL</sequence>
<evidence type="ECO:0000259" key="10">
    <source>
        <dbReference type="Pfam" id="PF22536"/>
    </source>
</evidence>
<dbReference type="GO" id="GO:0003697">
    <property type="term" value="F:single-stranded DNA binding"/>
    <property type="evidence" value="ECO:0007669"/>
    <property type="project" value="UniProtKB-UniRule"/>
</dbReference>